<keyword evidence="1" id="KW-0732">Signal</keyword>
<reference evidence="2 3" key="1">
    <citation type="submission" date="2019-03" db="EMBL/GenBank/DDBJ databases">
        <title>Genomic Encyclopedia of Type Strains, Phase IV (KMG-IV): sequencing the most valuable type-strain genomes for metagenomic binning, comparative biology and taxonomic classification.</title>
        <authorList>
            <person name="Goeker M."/>
        </authorList>
    </citation>
    <scope>NUCLEOTIDE SEQUENCE [LARGE SCALE GENOMIC DNA]</scope>
    <source>
        <strain evidence="2 3">DSM 100451</strain>
    </source>
</reference>
<accession>A0A4R1R5Y4</accession>
<evidence type="ECO:0000313" key="3">
    <source>
        <dbReference type="Proteomes" id="UP000295184"/>
    </source>
</evidence>
<evidence type="ECO:0008006" key="4">
    <source>
        <dbReference type="Google" id="ProtNLM"/>
    </source>
</evidence>
<organism evidence="2 3">
    <name type="scientific">Allofournierella massiliensis</name>
    <dbReference type="NCBI Taxonomy" id="1650663"/>
    <lineage>
        <taxon>Bacteria</taxon>
        <taxon>Bacillati</taxon>
        <taxon>Bacillota</taxon>
        <taxon>Clostridia</taxon>
        <taxon>Eubacteriales</taxon>
        <taxon>Oscillospiraceae</taxon>
        <taxon>Allofournierella</taxon>
    </lineage>
</organism>
<feature type="chain" id="PRO_5039149158" description="Major membrane immunogen (Membrane-anchored lipoprotein)" evidence="1">
    <location>
        <begin position="20"/>
        <end position="363"/>
    </location>
</feature>
<evidence type="ECO:0000256" key="1">
    <source>
        <dbReference type="SAM" id="SignalP"/>
    </source>
</evidence>
<name>A0A4R1R5Y4_9FIRM</name>
<protein>
    <recommendedName>
        <fullName evidence="4">Major membrane immunogen (Membrane-anchored lipoprotein)</fullName>
    </recommendedName>
</protein>
<gene>
    <name evidence="2" type="ORF">EDD77_10333</name>
</gene>
<dbReference type="Proteomes" id="UP000295184">
    <property type="component" value="Unassembled WGS sequence"/>
</dbReference>
<dbReference type="AlphaFoldDB" id="A0A4R1R5Y4"/>
<dbReference type="EMBL" id="SLUM01000003">
    <property type="protein sequence ID" value="TCL60712.1"/>
    <property type="molecule type" value="Genomic_DNA"/>
</dbReference>
<feature type="signal peptide" evidence="1">
    <location>
        <begin position="1"/>
        <end position="19"/>
    </location>
</feature>
<dbReference type="Gene3D" id="3.90.1010.20">
    <property type="match status" value="2"/>
</dbReference>
<evidence type="ECO:0000313" key="2">
    <source>
        <dbReference type="EMBL" id="TCL60712.1"/>
    </source>
</evidence>
<proteinExistence type="predicted"/>
<dbReference type="GeneID" id="97381416"/>
<dbReference type="RefSeq" id="WP_058962843.1">
    <property type="nucleotide sequence ID" value="NZ_CABKVM010000011.1"/>
</dbReference>
<dbReference type="OrthoDB" id="2026742at2"/>
<sequence>MKKAIALVMAACLAFGLVACGGASSTATSTSTASSAASTSEAASSEAASSEAAATEAGVKTGMAIVSSTSVSDADADADGKAQVDSTAAAVLVGEDGKIISCKLDVAQNKVAVKADGSFDTTATFKSKQELKEDYNMKGASGIGKEWYEQANAFAEYVVGMTAEEVRAIEVGGDHNGPTDADIAASCTMNVTDFIEAIAQATENAQVLGASADDTLALGLSTEFSSSAVLPADNEGEGLVQTDTTYAAVTTDADGKITSSIWDCTQAKFNTTEEGVVTAKDETIVPKQTQKEAYGMTNASEIGKEWYEQANAYAAWLVGKTADEVAAVETNAEGHNGPTDADIAASCTMDVREFNNAVAKALA</sequence>
<dbReference type="STRING" id="1650663.GCA_001486665_00327"/>
<dbReference type="PROSITE" id="PS51257">
    <property type="entry name" value="PROKAR_LIPOPROTEIN"/>
    <property type="match status" value="1"/>
</dbReference>
<comment type="caution">
    <text evidence="2">The sequence shown here is derived from an EMBL/GenBank/DDBJ whole genome shotgun (WGS) entry which is preliminary data.</text>
</comment>